<keyword evidence="2" id="KW-1185">Reference proteome</keyword>
<evidence type="ECO:0000313" key="2">
    <source>
        <dbReference type="Proteomes" id="UP000183487"/>
    </source>
</evidence>
<evidence type="ECO:0008006" key="3">
    <source>
        <dbReference type="Google" id="ProtNLM"/>
    </source>
</evidence>
<gene>
    <name evidence="1" type="ORF">SAMN05443245_4965</name>
</gene>
<sequence length="234" mass="26288">MAKRIRIDKGVALQSYHSVIPVETIAAINEMIDRSFGNTPQRTQSGETAAELIRRGDAFKKLEETVCADAREKAARTGQIDLPLKPFHVLRCASKASGAESNNRHYDSHLLTFLIPLQLAPDGISNGDLVMYRRPRLSVTTPGNMICKMRHGFLRSLPLTCRRWLTLRDLRVGNCSRIPVQVGSVYAFNGFAIQHGNLDVEVGQRRTLLIHYYDPGHSLGLSEMLRRERIPATR</sequence>
<evidence type="ECO:0000313" key="1">
    <source>
        <dbReference type="EMBL" id="SDR35221.1"/>
    </source>
</evidence>
<proteinExistence type="predicted"/>
<dbReference type="RefSeq" id="WP_253189754.1">
    <property type="nucleotide sequence ID" value="NZ_FNKP01000002.1"/>
</dbReference>
<protein>
    <recommendedName>
        <fullName evidence="3">2OG-Fe(II) oxygenase</fullName>
    </recommendedName>
</protein>
<accession>A0A1H1IC20</accession>
<name>A0A1H1IC20_9BURK</name>
<dbReference type="AlphaFoldDB" id="A0A1H1IC20"/>
<dbReference type="EMBL" id="FNKP01000002">
    <property type="protein sequence ID" value="SDR35221.1"/>
    <property type="molecule type" value="Genomic_DNA"/>
</dbReference>
<organism evidence="1 2">
    <name type="scientific">Paraburkholderia fungorum</name>
    <dbReference type="NCBI Taxonomy" id="134537"/>
    <lineage>
        <taxon>Bacteria</taxon>
        <taxon>Pseudomonadati</taxon>
        <taxon>Pseudomonadota</taxon>
        <taxon>Betaproteobacteria</taxon>
        <taxon>Burkholderiales</taxon>
        <taxon>Burkholderiaceae</taxon>
        <taxon>Paraburkholderia</taxon>
    </lineage>
</organism>
<dbReference type="Proteomes" id="UP000183487">
    <property type="component" value="Unassembled WGS sequence"/>
</dbReference>
<reference evidence="2" key="1">
    <citation type="submission" date="2016-10" db="EMBL/GenBank/DDBJ databases">
        <authorList>
            <person name="Varghese N."/>
        </authorList>
    </citation>
    <scope>NUCLEOTIDE SEQUENCE [LARGE SCALE GENOMIC DNA]</scope>
    <source>
        <strain evidence="2">GAS106B</strain>
    </source>
</reference>